<organism evidence="1 2">
    <name type="scientific">Caenimonas sedimenti</name>
    <dbReference type="NCBI Taxonomy" id="2596921"/>
    <lineage>
        <taxon>Bacteria</taxon>
        <taxon>Pseudomonadati</taxon>
        <taxon>Pseudomonadota</taxon>
        <taxon>Betaproteobacteria</taxon>
        <taxon>Burkholderiales</taxon>
        <taxon>Comamonadaceae</taxon>
        <taxon>Caenimonas</taxon>
    </lineage>
</organism>
<dbReference type="EMBL" id="VOBQ01000002">
    <property type="protein sequence ID" value="TWO73177.1"/>
    <property type="molecule type" value="Genomic_DNA"/>
</dbReference>
<proteinExistence type="predicted"/>
<dbReference type="AlphaFoldDB" id="A0A562ZXT6"/>
<dbReference type="RefSeq" id="WP_186510732.1">
    <property type="nucleotide sequence ID" value="NZ_VOBQ01000002.1"/>
</dbReference>
<comment type="caution">
    <text evidence="1">The sequence shown here is derived from an EMBL/GenBank/DDBJ whole genome shotgun (WGS) entry which is preliminary data.</text>
</comment>
<accession>A0A562ZXT6</accession>
<sequence length="62" mass="6792">MKTKIRSGGLRYETKAGSSPEFPGALGATMSCFHCSRHVPRSTLESFQFAGSRQYRCRGGCC</sequence>
<dbReference type="Proteomes" id="UP000318199">
    <property type="component" value="Unassembled WGS sequence"/>
</dbReference>
<dbReference type="PROSITE" id="PS51257">
    <property type="entry name" value="PROKAR_LIPOPROTEIN"/>
    <property type="match status" value="1"/>
</dbReference>
<name>A0A562ZXT6_9BURK</name>
<gene>
    <name evidence="1" type="ORF">FN976_02775</name>
</gene>
<protein>
    <submittedName>
        <fullName evidence="1">Uncharacterized protein</fullName>
    </submittedName>
</protein>
<evidence type="ECO:0000313" key="2">
    <source>
        <dbReference type="Proteomes" id="UP000318199"/>
    </source>
</evidence>
<evidence type="ECO:0000313" key="1">
    <source>
        <dbReference type="EMBL" id="TWO73177.1"/>
    </source>
</evidence>
<keyword evidence="2" id="KW-1185">Reference proteome</keyword>
<reference evidence="1 2" key="1">
    <citation type="submission" date="2019-07" db="EMBL/GenBank/DDBJ databases">
        <title>Caenimonas sedimenti sp. nov., isolated from activated sludge.</title>
        <authorList>
            <person name="Xu J."/>
        </authorList>
    </citation>
    <scope>NUCLEOTIDE SEQUENCE [LARGE SCALE GENOMIC DNA]</scope>
    <source>
        <strain evidence="1 2">HX-9-20</strain>
    </source>
</reference>